<dbReference type="Pfam" id="PF00497">
    <property type="entry name" value="SBP_bac_3"/>
    <property type="match status" value="1"/>
</dbReference>
<dbReference type="Proteomes" id="UP000179454">
    <property type="component" value="Unassembled WGS sequence"/>
</dbReference>
<dbReference type="PANTHER" id="PTHR30085">
    <property type="entry name" value="AMINO ACID ABC TRANSPORTER PERMEASE"/>
    <property type="match status" value="1"/>
</dbReference>
<dbReference type="PANTHER" id="PTHR30085:SF6">
    <property type="entry name" value="ABC TRANSPORTER GLUTAMINE-BINDING PROTEIN GLNH"/>
    <property type="match status" value="1"/>
</dbReference>
<sequence length="272" mass="29412">MKILTLATTSALALIVGFGPALADRLDDIKTKGLLVCGTVPNYEPFSFPDPSTRQLVGYDVDFCEAIAGKLGVKFEMKTMSNDARIPELTEGRVDILTADLGYTLTRAEQINYSYGYFMVPHRVAVRADRGFADLKSLAGKRIAVIKGSTSEGFVRKSVENVNVVTFDDAPTGFLALVQGKVDGFSASFLVNARLISKAGDAAPLKLVDQAVGTETWGIGVRKGEDRLLGAVDKALVDLDNSGEAENIHDKWLGEGTIYKQKKSFKIEKIAN</sequence>
<feature type="signal peptide" evidence="4">
    <location>
        <begin position="1"/>
        <end position="23"/>
    </location>
</feature>
<dbReference type="Gene3D" id="3.40.190.10">
    <property type="entry name" value="Periplasmic binding protein-like II"/>
    <property type="match status" value="2"/>
</dbReference>
<accession>A0ABD6HGF3</accession>
<evidence type="ECO:0000256" key="1">
    <source>
        <dbReference type="ARBA" id="ARBA00010333"/>
    </source>
</evidence>
<evidence type="ECO:0000313" key="9">
    <source>
        <dbReference type="Proteomes" id="UP000179536"/>
    </source>
</evidence>
<evidence type="ECO:0000256" key="4">
    <source>
        <dbReference type="SAM" id="SignalP"/>
    </source>
</evidence>
<evidence type="ECO:0000313" key="8">
    <source>
        <dbReference type="Proteomes" id="UP000179454"/>
    </source>
</evidence>
<evidence type="ECO:0000259" key="5">
    <source>
        <dbReference type="SMART" id="SM00062"/>
    </source>
</evidence>
<proteinExistence type="inferred from homology"/>
<dbReference type="InterPro" id="IPR001638">
    <property type="entry name" value="Solute-binding_3/MltF_N"/>
</dbReference>
<dbReference type="InterPro" id="IPR051455">
    <property type="entry name" value="Bact_solute-bind_prot3"/>
</dbReference>
<keyword evidence="2" id="KW-0813">Transport</keyword>
<reference evidence="8 9" key="1">
    <citation type="submission" date="2019-11" db="EMBL/GenBank/DDBJ databases">
        <title>Whole-genome sequencing of Allorhizobium vitis.</title>
        <authorList>
            <person name="Gan H.M."/>
            <person name="Savka M.A."/>
        </authorList>
    </citation>
    <scope>NUCLEOTIDE SEQUENCE [LARGE SCALE GENOMIC DNA]</scope>
    <source>
        <strain evidence="7 9">RF2/1</strain>
        <strain evidence="6 8">T1/7</strain>
    </source>
</reference>
<evidence type="ECO:0000313" key="7">
    <source>
        <dbReference type="EMBL" id="MUP13025.1"/>
    </source>
</evidence>
<dbReference type="SUPFAM" id="SSF53850">
    <property type="entry name" value="Periplasmic binding protein-like II"/>
    <property type="match status" value="1"/>
</dbReference>
<evidence type="ECO:0000256" key="3">
    <source>
        <dbReference type="ARBA" id="ARBA00022729"/>
    </source>
</evidence>
<dbReference type="EMBL" id="MBFE02000026">
    <property type="protein sequence ID" value="MUO44980.1"/>
    <property type="molecule type" value="Genomic_DNA"/>
</dbReference>
<evidence type="ECO:0000256" key="2">
    <source>
        <dbReference type="ARBA" id="ARBA00022448"/>
    </source>
</evidence>
<gene>
    <name evidence="7" type="ORF">BBK91_024550</name>
    <name evidence="6" type="ORF">BBL17_024730</name>
</gene>
<keyword evidence="8" id="KW-1185">Reference proteome</keyword>
<comment type="similarity">
    <text evidence="1">Belongs to the bacterial solute-binding protein 3 family.</text>
</comment>
<evidence type="ECO:0000313" key="6">
    <source>
        <dbReference type="EMBL" id="MUO44980.1"/>
    </source>
</evidence>
<protein>
    <submittedName>
        <fullName evidence="7">Transporter substrate-binding domain-containing protein</fullName>
    </submittedName>
</protein>
<dbReference type="Proteomes" id="UP000179536">
    <property type="component" value="Unassembled WGS sequence"/>
</dbReference>
<keyword evidence="3 4" id="KW-0732">Signal</keyword>
<dbReference type="AlphaFoldDB" id="A0ABD6HGF3"/>
<feature type="chain" id="PRO_5044727051" evidence="4">
    <location>
        <begin position="24"/>
        <end position="272"/>
    </location>
</feature>
<dbReference type="CDD" id="cd13689">
    <property type="entry name" value="PBP2_BsGlnH"/>
    <property type="match status" value="1"/>
</dbReference>
<dbReference type="EMBL" id="MBFA02000024">
    <property type="protein sequence ID" value="MUP13025.1"/>
    <property type="molecule type" value="Genomic_DNA"/>
</dbReference>
<dbReference type="RefSeq" id="WP_012650621.1">
    <property type="nucleotide sequence ID" value="NZ_MBFA02000024.1"/>
</dbReference>
<comment type="caution">
    <text evidence="7">The sequence shown here is derived from an EMBL/GenBank/DDBJ whole genome shotgun (WGS) entry which is preliminary data.</text>
</comment>
<feature type="domain" description="Solute-binding protein family 3/N-terminal" evidence="5">
    <location>
        <begin position="34"/>
        <end position="256"/>
    </location>
</feature>
<name>A0ABD6HGF3_AGRVI</name>
<dbReference type="SMART" id="SM00062">
    <property type="entry name" value="PBPb"/>
    <property type="match status" value="1"/>
</dbReference>
<organism evidence="7 9">
    <name type="scientific">Agrobacterium vitis</name>
    <name type="common">Rhizobium vitis</name>
    <dbReference type="NCBI Taxonomy" id="373"/>
    <lineage>
        <taxon>Bacteria</taxon>
        <taxon>Pseudomonadati</taxon>
        <taxon>Pseudomonadota</taxon>
        <taxon>Alphaproteobacteria</taxon>
        <taxon>Hyphomicrobiales</taxon>
        <taxon>Rhizobiaceae</taxon>
        <taxon>Rhizobium/Agrobacterium group</taxon>
        <taxon>Agrobacterium</taxon>
    </lineage>
</organism>